<feature type="transmembrane region" description="Helical" evidence="7">
    <location>
        <begin position="125"/>
        <end position="148"/>
    </location>
</feature>
<dbReference type="AlphaFoldDB" id="A0AAN7TJ57"/>
<gene>
    <name evidence="8" type="ORF">LTR62_003941</name>
</gene>
<name>A0AAN7TJ57_9PEZI</name>
<evidence type="ECO:0000256" key="6">
    <source>
        <dbReference type="SAM" id="MobiDB-lite"/>
    </source>
</evidence>
<keyword evidence="4 7" id="KW-1133">Transmembrane helix</keyword>
<feature type="transmembrane region" description="Helical" evidence="7">
    <location>
        <begin position="80"/>
        <end position="104"/>
    </location>
</feature>
<accession>A0AAN7TJ57</accession>
<feature type="transmembrane region" description="Helical" evidence="7">
    <location>
        <begin position="168"/>
        <end position="190"/>
    </location>
</feature>
<feature type="transmembrane region" description="Helical" evidence="7">
    <location>
        <begin position="202"/>
        <end position="223"/>
    </location>
</feature>
<evidence type="ECO:0000256" key="4">
    <source>
        <dbReference type="ARBA" id="ARBA00022989"/>
    </source>
</evidence>
<feature type="region of interest" description="Disordered" evidence="6">
    <location>
        <begin position="1"/>
        <end position="30"/>
    </location>
</feature>
<evidence type="ECO:0000256" key="3">
    <source>
        <dbReference type="ARBA" id="ARBA00022692"/>
    </source>
</evidence>
<comment type="subcellular location">
    <subcellularLocation>
        <location evidence="1">Membrane</location>
        <topology evidence="1">Multi-pass membrane protein</topology>
    </subcellularLocation>
</comment>
<sequence length="515" mass="54618">MDPGKSNPIAHVDHHPTPHHPSPSNDGKETHDLALLGYESELNRNRSVYTILFQVLAITAVPFGEGTALTSAIYGGGQLAYFVGWIVVVVLDECVAVSLSELASKFPTSSGPWTFQLLPVGRTRTVLSFVTGWVWFIGNLTICLSVNFGTAALLAGTATIYHPGWIASGWQLLLIFYAVCICTFLVCAFGNRILPYVDTVASVWNGITILVVCVALSVVAGAGRHSAAYALSHYDESFSGWGGFTFFIGLLPAAYTFAAIGMITSMSEEVANPAVDVPNALSLVVPISGIAGLFFIVPICFTMPPLADVLGAPQGQALPYIFHTVMNSPGGGVGLMFLVLGVAAFCCISISTAASRTTWAFARDQALPFSNIWSKLNGDQVPILALAMLTVVQMLLGLINLGSTSAFTAFASCGVIALACAYAIPIGISLFTGRTAVSTARWHCPAMIGYVLNAISMAWIAFQLILFSMPAALPVTVVSMNYASVVFVGFMVISVVYYLAYGRRVYNGPPESDGV</sequence>
<dbReference type="PANTHER" id="PTHR45649">
    <property type="entry name" value="AMINO-ACID PERMEASE BAT1"/>
    <property type="match status" value="1"/>
</dbReference>
<keyword evidence="2" id="KW-0813">Transport</keyword>
<feature type="transmembrane region" description="Helical" evidence="7">
    <location>
        <begin position="283"/>
        <end position="304"/>
    </location>
</feature>
<keyword evidence="3 7" id="KW-0812">Transmembrane</keyword>
<evidence type="ECO:0000256" key="2">
    <source>
        <dbReference type="ARBA" id="ARBA00022448"/>
    </source>
</evidence>
<dbReference type="GO" id="GO:0016020">
    <property type="term" value="C:membrane"/>
    <property type="evidence" value="ECO:0007669"/>
    <property type="project" value="UniProtKB-SubCell"/>
</dbReference>
<reference evidence="8" key="1">
    <citation type="submission" date="2023-08" db="EMBL/GenBank/DDBJ databases">
        <title>Black Yeasts Isolated from many extreme environments.</title>
        <authorList>
            <person name="Coleine C."/>
            <person name="Stajich J.E."/>
            <person name="Selbmann L."/>
        </authorList>
    </citation>
    <scope>NUCLEOTIDE SEQUENCE</scope>
    <source>
        <strain evidence="8">CCFEE 5401</strain>
    </source>
</reference>
<dbReference type="Pfam" id="PF13520">
    <property type="entry name" value="AA_permease_2"/>
    <property type="match status" value="1"/>
</dbReference>
<dbReference type="Gene3D" id="1.20.1740.10">
    <property type="entry name" value="Amino acid/polyamine transporter I"/>
    <property type="match status" value="1"/>
</dbReference>
<evidence type="ECO:0000256" key="1">
    <source>
        <dbReference type="ARBA" id="ARBA00004141"/>
    </source>
</evidence>
<evidence type="ECO:0000313" key="8">
    <source>
        <dbReference type="EMBL" id="KAK5112626.1"/>
    </source>
</evidence>
<organism evidence="8 9">
    <name type="scientific">Meristemomyces frigidus</name>
    <dbReference type="NCBI Taxonomy" id="1508187"/>
    <lineage>
        <taxon>Eukaryota</taxon>
        <taxon>Fungi</taxon>
        <taxon>Dikarya</taxon>
        <taxon>Ascomycota</taxon>
        <taxon>Pezizomycotina</taxon>
        <taxon>Dothideomycetes</taxon>
        <taxon>Dothideomycetidae</taxon>
        <taxon>Mycosphaerellales</taxon>
        <taxon>Teratosphaeriaceae</taxon>
        <taxon>Meristemomyces</taxon>
    </lineage>
</organism>
<dbReference type="PIRSF" id="PIRSF006060">
    <property type="entry name" value="AA_transporter"/>
    <property type="match status" value="1"/>
</dbReference>
<feature type="transmembrane region" description="Helical" evidence="7">
    <location>
        <begin position="243"/>
        <end position="263"/>
    </location>
</feature>
<evidence type="ECO:0000256" key="7">
    <source>
        <dbReference type="SAM" id="Phobius"/>
    </source>
</evidence>
<feature type="transmembrane region" description="Helical" evidence="7">
    <location>
        <begin position="51"/>
        <end position="74"/>
    </location>
</feature>
<dbReference type="Proteomes" id="UP001310890">
    <property type="component" value="Unassembled WGS sequence"/>
</dbReference>
<proteinExistence type="predicted"/>
<comment type="caution">
    <text evidence="8">The sequence shown here is derived from an EMBL/GenBank/DDBJ whole genome shotgun (WGS) entry which is preliminary data.</text>
</comment>
<feature type="transmembrane region" description="Helical" evidence="7">
    <location>
        <begin position="407"/>
        <end position="432"/>
    </location>
</feature>
<evidence type="ECO:0000256" key="5">
    <source>
        <dbReference type="ARBA" id="ARBA00023136"/>
    </source>
</evidence>
<dbReference type="PANTHER" id="PTHR45649:SF28">
    <property type="entry name" value="TRANSPORTER, PUTATIVE (EUROFUNG)-RELATED"/>
    <property type="match status" value="1"/>
</dbReference>
<dbReference type="GO" id="GO:0022857">
    <property type="term" value="F:transmembrane transporter activity"/>
    <property type="evidence" value="ECO:0007669"/>
    <property type="project" value="InterPro"/>
</dbReference>
<protein>
    <recommendedName>
        <fullName evidence="10">Amino acid permease</fullName>
    </recommendedName>
</protein>
<evidence type="ECO:0000313" key="9">
    <source>
        <dbReference type="Proteomes" id="UP001310890"/>
    </source>
</evidence>
<feature type="transmembrane region" description="Helical" evidence="7">
    <location>
        <begin position="383"/>
        <end position="401"/>
    </location>
</feature>
<dbReference type="EMBL" id="JAVRRL010000029">
    <property type="protein sequence ID" value="KAK5112626.1"/>
    <property type="molecule type" value="Genomic_DNA"/>
</dbReference>
<feature type="transmembrane region" description="Helical" evidence="7">
    <location>
        <begin position="444"/>
        <end position="467"/>
    </location>
</feature>
<feature type="transmembrane region" description="Helical" evidence="7">
    <location>
        <begin position="335"/>
        <end position="362"/>
    </location>
</feature>
<evidence type="ECO:0008006" key="10">
    <source>
        <dbReference type="Google" id="ProtNLM"/>
    </source>
</evidence>
<keyword evidence="5 7" id="KW-0472">Membrane</keyword>
<feature type="transmembrane region" description="Helical" evidence="7">
    <location>
        <begin position="479"/>
        <end position="500"/>
    </location>
</feature>
<dbReference type="InterPro" id="IPR002293">
    <property type="entry name" value="AA/rel_permease1"/>
</dbReference>